<organism evidence="2">
    <name type="scientific">marine sediment metagenome</name>
    <dbReference type="NCBI Taxonomy" id="412755"/>
    <lineage>
        <taxon>unclassified sequences</taxon>
        <taxon>metagenomes</taxon>
        <taxon>ecological metagenomes</taxon>
    </lineage>
</organism>
<dbReference type="Pfam" id="PF00535">
    <property type="entry name" value="Glycos_transf_2"/>
    <property type="match status" value="1"/>
</dbReference>
<feature type="domain" description="Glycosyltransferase 2-like" evidence="1">
    <location>
        <begin position="3"/>
        <end position="93"/>
    </location>
</feature>
<dbReference type="CDD" id="cd00761">
    <property type="entry name" value="Glyco_tranf_GTA_type"/>
    <property type="match status" value="1"/>
</dbReference>
<dbReference type="EMBL" id="BARS01044361">
    <property type="protein sequence ID" value="GAG35379.1"/>
    <property type="molecule type" value="Genomic_DNA"/>
</dbReference>
<name>X0WWM9_9ZZZZ</name>
<dbReference type="Gene3D" id="3.90.550.10">
    <property type="entry name" value="Spore Coat Polysaccharide Biosynthesis Protein SpsA, Chain A"/>
    <property type="match status" value="1"/>
</dbReference>
<evidence type="ECO:0000259" key="1">
    <source>
        <dbReference type="Pfam" id="PF00535"/>
    </source>
</evidence>
<accession>X0WWM9</accession>
<comment type="caution">
    <text evidence="2">The sequence shown here is derived from an EMBL/GenBank/DDBJ whole genome shotgun (WGS) entry which is preliminary data.</text>
</comment>
<reference evidence="2" key="1">
    <citation type="journal article" date="2014" name="Front. Microbiol.">
        <title>High frequency of phylogenetically diverse reductive dehalogenase-homologous genes in deep subseafloor sedimentary metagenomes.</title>
        <authorList>
            <person name="Kawai M."/>
            <person name="Futagami T."/>
            <person name="Toyoda A."/>
            <person name="Takaki Y."/>
            <person name="Nishi S."/>
            <person name="Hori S."/>
            <person name="Arai W."/>
            <person name="Tsubouchi T."/>
            <person name="Morono Y."/>
            <person name="Uchiyama I."/>
            <person name="Ito T."/>
            <person name="Fujiyama A."/>
            <person name="Inagaki F."/>
            <person name="Takami H."/>
        </authorList>
    </citation>
    <scope>NUCLEOTIDE SEQUENCE</scope>
    <source>
        <strain evidence="2">Expedition CK06-06</strain>
    </source>
</reference>
<dbReference type="SUPFAM" id="SSF53448">
    <property type="entry name" value="Nucleotide-diphospho-sugar transferases"/>
    <property type="match status" value="1"/>
</dbReference>
<protein>
    <recommendedName>
        <fullName evidence="1">Glycosyltransferase 2-like domain-containing protein</fullName>
    </recommendedName>
</protein>
<gene>
    <name evidence="2" type="ORF">S01H1_67038</name>
</gene>
<proteinExistence type="predicted"/>
<dbReference type="AlphaFoldDB" id="X0WWM9"/>
<evidence type="ECO:0000313" key="2">
    <source>
        <dbReference type="EMBL" id="GAG35379.1"/>
    </source>
</evidence>
<feature type="non-terminal residue" evidence="2">
    <location>
        <position position="1"/>
    </location>
</feature>
<sequence>SELIEWIIIDDSDEIHQIENLIPNDLDKVRYIKLDKKHSIAEKRNIGCQESKGEYIAFMDDDDIYLPRHLLIKLAYLKHYNKECCYSTSIGCFHIDKLISTINVPPMEHSPEKRVSEATMMFKTSFWETNKFNNMNNGNEGESFIKGRYSQCVEVPWRQTIVSLLHNNNTSNRVKNIGTEPNGCHFGLSDDLFSFITNMDSYDINDLNVEMLENKIDDKNKEINIDNVDNDEEVIDTKQIDCNELD</sequence>
<dbReference type="InterPro" id="IPR001173">
    <property type="entry name" value="Glyco_trans_2-like"/>
</dbReference>
<dbReference type="InterPro" id="IPR029044">
    <property type="entry name" value="Nucleotide-diphossugar_trans"/>
</dbReference>